<dbReference type="AlphaFoldDB" id="A0AAF3ES45"/>
<accession>A0AAF3ES45</accession>
<dbReference type="InterPro" id="IPR019423">
    <property type="entry name" value="7TM_GPCR_serpentine_rcpt_Srj"/>
</dbReference>
<dbReference type="PANTHER" id="PTHR22943">
    <property type="entry name" value="7-TRANSMEMBRANE DOMAIN RECEPTOR C.ELEGANS"/>
    <property type="match status" value="1"/>
</dbReference>
<evidence type="ECO:0000313" key="2">
    <source>
        <dbReference type="Proteomes" id="UP000887575"/>
    </source>
</evidence>
<protein>
    <submittedName>
        <fullName evidence="3">Uncharacterized protein</fullName>
    </submittedName>
</protein>
<dbReference type="PANTHER" id="PTHR22943:SF248">
    <property type="entry name" value="SEVEN TM RECEPTOR"/>
    <property type="match status" value="1"/>
</dbReference>
<dbReference type="WBParaSite" id="MBELARI_LOCUS16655">
    <property type="protein sequence ID" value="MBELARI_LOCUS16655"/>
    <property type="gene ID" value="MBELARI_LOCUS16655"/>
</dbReference>
<keyword evidence="1" id="KW-0812">Transmembrane</keyword>
<keyword evidence="1" id="KW-1133">Transmembrane helix</keyword>
<evidence type="ECO:0000256" key="1">
    <source>
        <dbReference type="SAM" id="Phobius"/>
    </source>
</evidence>
<reference evidence="3" key="1">
    <citation type="submission" date="2024-02" db="UniProtKB">
        <authorList>
            <consortium name="WormBaseParasite"/>
        </authorList>
    </citation>
    <scope>IDENTIFICATION</scope>
</reference>
<dbReference type="Proteomes" id="UP000887575">
    <property type="component" value="Unassembled WGS sequence"/>
</dbReference>
<dbReference type="Pfam" id="PF10319">
    <property type="entry name" value="7TM_GPCR_Srj"/>
    <property type="match status" value="1"/>
</dbReference>
<organism evidence="2 3">
    <name type="scientific">Mesorhabditis belari</name>
    <dbReference type="NCBI Taxonomy" id="2138241"/>
    <lineage>
        <taxon>Eukaryota</taxon>
        <taxon>Metazoa</taxon>
        <taxon>Ecdysozoa</taxon>
        <taxon>Nematoda</taxon>
        <taxon>Chromadorea</taxon>
        <taxon>Rhabditida</taxon>
        <taxon>Rhabditina</taxon>
        <taxon>Rhabditomorpha</taxon>
        <taxon>Rhabditoidea</taxon>
        <taxon>Rhabditidae</taxon>
        <taxon>Mesorhabditinae</taxon>
        <taxon>Mesorhabditis</taxon>
    </lineage>
</organism>
<proteinExistence type="predicted"/>
<name>A0AAF3ES45_9BILA</name>
<sequence length="78" mass="9103">MSKASRKLQIQLFRALLVKTMIPIIFEYLPCAVTFLSPLFANCISYAAVVYKRRAKQCPFINILKKCASFRFFLDYSR</sequence>
<keyword evidence="2" id="KW-1185">Reference proteome</keyword>
<keyword evidence="1" id="KW-0472">Membrane</keyword>
<evidence type="ECO:0000313" key="3">
    <source>
        <dbReference type="WBParaSite" id="MBELARI_LOCUS16655"/>
    </source>
</evidence>
<feature type="transmembrane region" description="Helical" evidence="1">
    <location>
        <begin position="35"/>
        <end position="51"/>
    </location>
</feature>